<name>A0A560HGU2_9PROT</name>
<reference evidence="3 4" key="1">
    <citation type="submission" date="2019-06" db="EMBL/GenBank/DDBJ databases">
        <title>Genomic Encyclopedia of Type Strains, Phase IV (KMG-V): Genome sequencing to study the core and pangenomes of soil and plant-associated prokaryotes.</title>
        <authorList>
            <person name="Whitman W."/>
        </authorList>
    </citation>
    <scope>NUCLEOTIDE SEQUENCE [LARGE SCALE GENOMIC DNA]</scope>
    <source>
        <strain evidence="3 4">BR 11622</strain>
    </source>
</reference>
<dbReference type="RefSeq" id="WP_145730416.1">
    <property type="nucleotide sequence ID" value="NZ_VITR01000003.1"/>
</dbReference>
<gene>
    <name evidence="3" type="ORF">FBZ90_103439</name>
</gene>
<keyword evidence="2" id="KW-0812">Transmembrane</keyword>
<dbReference type="InterPro" id="IPR011053">
    <property type="entry name" value="Single_hybrid_motif"/>
</dbReference>
<feature type="region of interest" description="Disordered" evidence="1">
    <location>
        <begin position="207"/>
        <end position="230"/>
    </location>
</feature>
<dbReference type="PANTHER" id="PTHR30386">
    <property type="entry name" value="MEMBRANE FUSION SUBUNIT OF EMRAB-TOLC MULTIDRUG EFFLUX PUMP"/>
    <property type="match status" value="1"/>
</dbReference>
<keyword evidence="2" id="KW-1133">Transmembrane helix</keyword>
<dbReference type="OrthoDB" id="9810980at2"/>
<accession>A0A560HGU2</accession>
<comment type="caution">
    <text evidence="3">The sequence shown here is derived from an EMBL/GenBank/DDBJ whole genome shotgun (WGS) entry which is preliminary data.</text>
</comment>
<evidence type="ECO:0000313" key="4">
    <source>
        <dbReference type="Proteomes" id="UP000315751"/>
    </source>
</evidence>
<dbReference type="Proteomes" id="UP000315751">
    <property type="component" value="Unassembled WGS sequence"/>
</dbReference>
<keyword evidence="4" id="KW-1185">Reference proteome</keyword>
<proteinExistence type="predicted"/>
<dbReference type="EMBL" id="VITR01000003">
    <property type="protein sequence ID" value="TWB44530.1"/>
    <property type="molecule type" value="Genomic_DNA"/>
</dbReference>
<keyword evidence="2" id="KW-0472">Membrane</keyword>
<dbReference type="SUPFAM" id="SSF51230">
    <property type="entry name" value="Single hybrid motif"/>
    <property type="match status" value="1"/>
</dbReference>
<dbReference type="InterPro" id="IPR050739">
    <property type="entry name" value="MFP"/>
</dbReference>
<feature type="compositionally biased region" description="Basic and acidic residues" evidence="1">
    <location>
        <begin position="209"/>
        <end position="226"/>
    </location>
</feature>
<dbReference type="Gene3D" id="2.40.50.100">
    <property type="match status" value="1"/>
</dbReference>
<evidence type="ECO:0000313" key="3">
    <source>
        <dbReference type="EMBL" id="TWB44530.1"/>
    </source>
</evidence>
<evidence type="ECO:0000256" key="2">
    <source>
        <dbReference type="SAM" id="Phobius"/>
    </source>
</evidence>
<feature type="transmembrane region" description="Helical" evidence="2">
    <location>
        <begin position="21"/>
        <end position="50"/>
    </location>
</feature>
<sequence length="312" mass="34357">MAEPIQSLFRTAAIEHRRRRLLGDVIIVQPVHHGVITAALFLFTLIGVIYACTGSYARTETVQGYIAPTGGLAQVYANKGGTVVRVLVREGDMVIQDQPLVELSLETAGSDGPVGEKLRLETQARIHETDIQITAAETRYAEEGRRLAARIKGIREELASLDQRLASERDLQVLQREDVHRYAELEANGNGTRLELSRRKQQVLAQEGTLRDLDRQRESRQGDLRDAQSQLTNLPADRADKLAQLRSVRSELDQALAQLAVNRNYVMVAPVAGQVAALQAQPGQTTTAQSPLAALVPLGSDLAWIIHQGWRA</sequence>
<protein>
    <submittedName>
        <fullName evidence="3">Membrane fusion protein</fullName>
    </submittedName>
</protein>
<evidence type="ECO:0000256" key="1">
    <source>
        <dbReference type="SAM" id="MobiDB-lite"/>
    </source>
</evidence>
<dbReference type="PANTHER" id="PTHR30386:SF28">
    <property type="entry name" value="EXPORTED PROTEIN"/>
    <property type="match status" value="1"/>
</dbReference>
<dbReference type="AlphaFoldDB" id="A0A560HGU2"/>
<organism evidence="3 4">
    <name type="scientific">Nitrospirillum amazonense</name>
    <dbReference type="NCBI Taxonomy" id="28077"/>
    <lineage>
        <taxon>Bacteria</taxon>
        <taxon>Pseudomonadati</taxon>
        <taxon>Pseudomonadota</taxon>
        <taxon>Alphaproteobacteria</taxon>
        <taxon>Rhodospirillales</taxon>
        <taxon>Azospirillaceae</taxon>
        <taxon>Nitrospirillum</taxon>
    </lineage>
</organism>